<name>A0AAV1XBE4_LUPLU</name>
<dbReference type="Proteomes" id="UP001497480">
    <property type="component" value="Unassembled WGS sequence"/>
</dbReference>
<keyword evidence="1" id="KW-0472">Membrane</keyword>
<gene>
    <name evidence="2" type="ORF">LLUT_LOCUS19847</name>
</gene>
<protein>
    <submittedName>
        <fullName evidence="2">Uncharacterized protein</fullName>
    </submittedName>
</protein>
<evidence type="ECO:0000313" key="2">
    <source>
        <dbReference type="EMBL" id="CAL0318787.1"/>
    </source>
</evidence>
<proteinExistence type="predicted"/>
<evidence type="ECO:0000256" key="1">
    <source>
        <dbReference type="SAM" id="Phobius"/>
    </source>
</evidence>
<keyword evidence="1" id="KW-1133">Transmembrane helix</keyword>
<sequence>MGLNPTNRLSKYWSVIWLATIWTIWLARNDFIFNSIRLITHKIFEDARFKAWLWIKGSLGSNFFSLADWIVSPFSCLNKKL</sequence>
<feature type="transmembrane region" description="Helical" evidence="1">
    <location>
        <begin position="12"/>
        <end position="31"/>
    </location>
</feature>
<accession>A0AAV1XBE4</accession>
<dbReference type="AlphaFoldDB" id="A0AAV1XBE4"/>
<reference evidence="2 3" key="1">
    <citation type="submission" date="2024-03" db="EMBL/GenBank/DDBJ databases">
        <authorList>
            <person name="Martinez-Hernandez J."/>
        </authorList>
    </citation>
    <scope>NUCLEOTIDE SEQUENCE [LARGE SCALE GENOMIC DNA]</scope>
</reference>
<comment type="caution">
    <text evidence="2">The sequence shown here is derived from an EMBL/GenBank/DDBJ whole genome shotgun (WGS) entry which is preliminary data.</text>
</comment>
<keyword evidence="1" id="KW-0812">Transmembrane</keyword>
<evidence type="ECO:0000313" key="3">
    <source>
        <dbReference type="Proteomes" id="UP001497480"/>
    </source>
</evidence>
<dbReference type="EMBL" id="CAXHTB010000013">
    <property type="protein sequence ID" value="CAL0318787.1"/>
    <property type="molecule type" value="Genomic_DNA"/>
</dbReference>
<keyword evidence="3" id="KW-1185">Reference proteome</keyword>
<organism evidence="2 3">
    <name type="scientific">Lupinus luteus</name>
    <name type="common">European yellow lupine</name>
    <dbReference type="NCBI Taxonomy" id="3873"/>
    <lineage>
        <taxon>Eukaryota</taxon>
        <taxon>Viridiplantae</taxon>
        <taxon>Streptophyta</taxon>
        <taxon>Embryophyta</taxon>
        <taxon>Tracheophyta</taxon>
        <taxon>Spermatophyta</taxon>
        <taxon>Magnoliopsida</taxon>
        <taxon>eudicotyledons</taxon>
        <taxon>Gunneridae</taxon>
        <taxon>Pentapetalae</taxon>
        <taxon>rosids</taxon>
        <taxon>fabids</taxon>
        <taxon>Fabales</taxon>
        <taxon>Fabaceae</taxon>
        <taxon>Papilionoideae</taxon>
        <taxon>50 kb inversion clade</taxon>
        <taxon>genistoids sensu lato</taxon>
        <taxon>core genistoids</taxon>
        <taxon>Genisteae</taxon>
        <taxon>Lupinus</taxon>
    </lineage>
</organism>